<dbReference type="OrthoDB" id="1749714at2759"/>
<proteinExistence type="predicted"/>
<name>A0A9D4A3Z1_9ROSI</name>
<organism evidence="1 2">
    <name type="scientific">Gossypium stocksii</name>
    <dbReference type="NCBI Taxonomy" id="47602"/>
    <lineage>
        <taxon>Eukaryota</taxon>
        <taxon>Viridiplantae</taxon>
        <taxon>Streptophyta</taxon>
        <taxon>Embryophyta</taxon>
        <taxon>Tracheophyta</taxon>
        <taxon>Spermatophyta</taxon>
        <taxon>Magnoliopsida</taxon>
        <taxon>eudicotyledons</taxon>
        <taxon>Gunneridae</taxon>
        <taxon>Pentapetalae</taxon>
        <taxon>rosids</taxon>
        <taxon>malvids</taxon>
        <taxon>Malvales</taxon>
        <taxon>Malvaceae</taxon>
        <taxon>Malvoideae</taxon>
        <taxon>Gossypium</taxon>
    </lineage>
</organism>
<dbReference type="AlphaFoldDB" id="A0A9D4A3Z1"/>
<accession>A0A9D4A3Z1</accession>
<keyword evidence="2" id="KW-1185">Reference proteome</keyword>
<dbReference type="Proteomes" id="UP000828251">
    <property type="component" value="Unassembled WGS sequence"/>
</dbReference>
<gene>
    <name evidence="1" type="ORF">J1N35_022945</name>
</gene>
<protein>
    <submittedName>
        <fullName evidence="1">Uncharacterized protein</fullName>
    </submittedName>
</protein>
<comment type="caution">
    <text evidence="1">The sequence shown here is derived from an EMBL/GenBank/DDBJ whole genome shotgun (WGS) entry which is preliminary data.</text>
</comment>
<evidence type="ECO:0000313" key="2">
    <source>
        <dbReference type="Proteomes" id="UP000828251"/>
    </source>
</evidence>
<evidence type="ECO:0000313" key="1">
    <source>
        <dbReference type="EMBL" id="KAH1083184.1"/>
    </source>
</evidence>
<sequence length="127" mass="14165">MTNWISSKLKVDETLLQQIYQQAAKSLGKNEKQLSNEITLDTPTKLSGGVSLKNRIKRKPQDNNDYQGKLFNGPISNMLSNNDNNKSYNSINITNCEKEISKAKTSSSGDFLEIGDIGIDHEVSKFP</sequence>
<dbReference type="EMBL" id="JAIQCV010000007">
    <property type="protein sequence ID" value="KAH1083184.1"/>
    <property type="molecule type" value="Genomic_DNA"/>
</dbReference>
<reference evidence="1 2" key="1">
    <citation type="journal article" date="2021" name="Plant Biotechnol. J.">
        <title>Multi-omics assisted identification of the key and species-specific regulatory components of drought-tolerant mechanisms in Gossypium stocksii.</title>
        <authorList>
            <person name="Yu D."/>
            <person name="Ke L."/>
            <person name="Zhang D."/>
            <person name="Wu Y."/>
            <person name="Sun Y."/>
            <person name="Mei J."/>
            <person name="Sun J."/>
            <person name="Sun Y."/>
        </authorList>
    </citation>
    <scope>NUCLEOTIDE SEQUENCE [LARGE SCALE GENOMIC DNA]</scope>
    <source>
        <strain evidence="2">cv. E1</strain>
        <tissue evidence="1">Leaf</tissue>
    </source>
</reference>